<evidence type="ECO:0000256" key="11">
    <source>
        <dbReference type="SAM" id="MobiDB-lite"/>
    </source>
</evidence>
<evidence type="ECO:0000256" key="7">
    <source>
        <dbReference type="ARBA" id="ARBA00064153"/>
    </source>
</evidence>
<evidence type="ECO:0000313" key="15">
    <source>
        <dbReference type="EMBL" id="CAH1251214.1"/>
    </source>
</evidence>
<keyword evidence="16" id="KW-1185">Reference proteome</keyword>
<dbReference type="PANTHER" id="PTHR48071:SF18">
    <property type="entry name" value="DELETED IN MALIGNANT BRAIN TUMORS 1 PROTEIN-RELATED"/>
    <property type="match status" value="1"/>
</dbReference>
<feature type="compositionally biased region" description="Polar residues" evidence="11">
    <location>
        <begin position="241"/>
        <end position="258"/>
    </location>
</feature>
<feature type="region of interest" description="Disordered" evidence="11">
    <location>
        <begin position="630"/>
        <end position="655"/>
    </location>
</feature>
<feature type="compositionally biased region" description="Low complexity" evidence="11">
    <location>
        <begin position="633"/>
        <end position="642"/>
    </location>
</feature>
<feature type="disulfide bond" evidence="9">
    <location>
        <begin position="938"/>
        <end position="948"/>
    </location>
</feature>
<feature type="domain" description="SRCR" evidence="13">
    <location>
        <begin position="974"/>
        <end position="1074"/>
    </location>
</feature>
<dbReference type="InterPro" id="IPR002181">
    <property type="entry name" value="Fibrinogen_a/b/g_C_dom"/>
</dbReference>
<dbReference type="InterPro" id="IPR036056">
    <property type="entry name" value="Fibrinogen-like_C"/>
</dbReference>
<keyword evidence="4" id="KW-0675">Receptor</keyword>
<dbReference type="Pfam" id="PF00530">
    <property type="entry name" value="SRCR"/>
    <property type="match status" value="4"/>
</dbReference>
<evidence type="ECO:0000256" key="9">
    <source>
        <dbReference type="PROSITE-ProRule" id="PRU00196"/>
    </source>
</evidence>
<comment type="caution">
    <text evidence="9">Lacks conserved residue(s) required for the propagation of feature annotation.</text>
</comment>
<feature type="region of interest" description="Disordered" evidence="11">
    <location>
        <begin position="239"/>
        <end position="258"/>
    </location>
</feature>
<feature type="disulfide bond" evidence="9">
    <location>
        <begin position="834"/>
        <end position="844"/>
    </location>
</feature>
<dbReference type="SUPFAM" id="SSF56487">
    <property type="entry name" value="SRCR-like"/>
    <property type="match status" value="4"/>
</dbReference>
<feature type="domain" description="SRCR" evidence="13">
    <location>
        <begin position="763"/>
        <end position="864"/>
    </location>
</feature>
<feature type="disulfide bond" evidence="9">
    <location>
        <begin position="696"/>
        <end position="757"/>
    </location>
</feature>
<keyword evidence="2" id="KW-0677">Repeat</keyword>
<dbReference type="SMART" id="SM00202">
    <property type="entry name" value="SR"/>
    <property type="match status" value="4"/>
</dbReference>
<dbReference type="NCBIfam" id="NF040941">
    <property type="entry name" value="GGGWT_bact"/>
    <property type="match status" value="1"/>
</dbReference>
<reference evidence="15" key="1">
    <citation type="submission" date="2022-01" db="EMBL/GenBank/DDBJ databases">
        <authorList>
            <person name="Braso-Vives M."/>
        </authorList>
    </citation>
    <scope>NUCLEOTIDE SEQUENCE</scope>
</reference>
<keyword evidence="1 12" id="KW-0732">Signal</keyword>
<evidence type="ECO:0000256" key="8">
    <source>
        <dbReference type="ARBA" id="ARBA00069168"/>
    </source>
</evidence>
<dbReference type="InterPro" id="IPR036772">
    <property type="entry name" value="SRCR-like_dom_sf"/>
</dbReference>
<dbReference type="InterPro" id="IPR014716">
    <property type="entry name" value="Fibrinogen_a/b/g_C_1"/>
</dbReference>
<name>A0A8J9ZCL7_BRALA</name>
<feature type="signal peptide" evidence="12">
    <location>
        <begin position="1"/>
        <end position="20"/>
    </location>
</feature>
<dbReference type="GO" id="GO:0016020">
    <property type="term" value="C:membrane"/>
    <property type="evidence" value="ECO:0007669"/>
    <property type="project" value="InterPro"/>
</dbReference>
<evidence type="ECO:0000259" key="13">
    <source>
        <dbReference type="PROSITE" id="PS50287"/>
    </source>
</evidence>
<dbReference type="FunFam" id="3.10.250.10:FF:000001">
    <property type="entry name" value="Lysyl oxidase 4 isoform X1"/>
    <property type="match status" value="1"/>
</dbReference>
<evidence type="ECO:0000256" key="3">
    <source>
        <dbReference type="ARBA" id="ARBA00023157"/>
    </source>
</evidence>
<evidence type="ECO:0000256" key="5">
    <source>
        <dbReference type="ARBA" id="ARBA00023180"/>
    </source>
</evidence>
<feature type="disulfide bond" evidence="9">
    <location>
        <begin position="683"/>
        <end position="747"/>
    </location>
</feature>
<dbReference type="FunFam" id="3.10.250.10:FF:000011">
    <property type="entry name" value="Scavenger receptor class A member 5"/>
    <property type="match status" value="2"/>
</dbReference>
<evidence type="ECO:0000259" key="14">
    <source>
        <dbReference type="PROSITE" id="PS51406"/>
    </source>
</evidence>
<dbReference type="CDD" id="cd00087">
    <property type="entry name" value="FReD"/>
    <property type="match status" value="1"/>
</dbReference>
<evidence type="ECO:0000256" key="2">
    <source>
        <dbReference type="ARBA" id="ARBA00022737"/>
    </source>
</evidence>
<dbReference type="Gene3D" id="3.10.250.10">
    <property type="entry name" value="SRCR-like domain"/>
    <property type="match status" value="4"/>
</dbReference>
<dbReference type="PROSITE" id="PS51406">
    <property type="entry name" value="FIBRINOGEN_C_2"/>
    <property type="match status" value="1"/>
</dbReference>
<keyword evidence="5" id="KW-0325">Glycoprotein</keyword>
<organism evidence="15 16">
    <name type="scientific">Branchiostoma lanceolatum</name>
    <name type="common">Common lancelet</name>
    <name type="synonym">Amphioxus lanceolatum</name>
    <dbReference type="NCBI Taxonomy" id="7740"/>
    <lineage>
        <taxon>Eukaryota</taxon>
        <taxon>Metazoa</taxon>
        <taxon>Chordata</taxon>
        <taxon>Cephalochordata</taxon>
        <taxon>Leptocardii</taxon>
        <taxon>Amphioxiformes</taxon>
        <taxon>Branchiostomatidae</taxon>
        <taxon>Branchiostoma</taxon>
    </lineage>
</organism>
<comment type="function">
    <text evidence="6">Binds to extracellular matrix proteins. Binds to pathogen-associated molecular patterns (PAMPs) present on the cell walls of Gram-positive and Gram-negative bacteria and fungi, behaving as a pattern recognition receptor (PRR). Induces bacterial and fungal aggregation and subsequent inhibition of PAMP-induced cytokine release. Does not possess intrinsic bactericidal activity. May play a role in the innate defense and homeostasis of certain epithelial surfaces.</text>
</comment>
<feature type="disulfide bond" evidence="9">
    <location>
        <begin position="1043"/>
        <end position="1053"/>
    </location>
</feature>
<keyword evidence="10" id="KW-0175">Coiled coil</keyword>
<evidence type="ECO:0000256" key="12">
    <source>
        <dbReference type="SAM" id="SignalP"/>
    </source>
</evidence>
<dbReference type="SMART" id="SM00186">
    <property type="entry name" value="FBG"/>
    <property type="match status" value="1"/>
</dbReference>
<dbReference type="Pfam" id="PF00147">
    <property type="entry name" value="Fibrinogen_C"/>
    <property type="match status" value="1"/>
</dbReference>
<evidence type="ECO:0000256" key="6">
    <source>
        <dbReference type="ARBA" id="ARBA00058074"/>
    </source>
</evidence>
<protein>
    <recommendedName>
        <fullName evidence="8">Soluble scavenger receptor cysteine-rich domain-containing protein SSC5D</fullName>
    </recommendedName>
</protein>
<gene>
    <name evidence="15" type="primary">DMBT1</name>
    <name evidence="15" type="ORF">BLAG_LOCUS11674</name>
</gene>
<feature type="chain" id="PRO_5035449746" description="Soluble scavenger receptor cysteine-rich domain-containing protein SSC5D" evidence="12">
    <location>
        <begin position="21"/>
        <end position="1287"/>
    </location>
</feature>
<dbReference type="FunFam" id="3.10.250.10:FF:000007">
    <property type="entry name" value="Soluble scavenger receptor cysteine-rich domain-containing protein SSC5D"/>
    <property type="match status" value="1"/>
</dbReference>
<evidence type="ECO:0000256" key="10">
    <source>
        <dbReference type="SAM" id="Coils"/>
    </source>
</evidence>
<dbReference type="Gene3D" id="3.90.215.10">
    <property type="entry name" value="Gamma Fibrinogen, chain A, domain 1"/>
    <property type="match status" value="1"/>
</dbReference>
<dbReference type="FunFam" id="3.90.215.10:FF:000001">
    <property type="entry name" value="Tenascin isoform 1"/>
    <property type="match status" value="1"/>
</dbReference>
<feature type="disulfide bond" evidence="9">
    <location>
        <begin position="727"/>
        <end position="737"/>
    </location>
</feature>
<feature type="coiled-coil region" evidence="10">
    <location>
        <begin position="365"/>
        <end position="392"/>
    </location>
</feature>
<dbReference type="OrthoDB" id="536948at2759"/>
<evidence type="ECO:0000313" key="16">
    <source>
        <dbReference type="Proteomes" id="UP000838412"/>
    </source>
</evidence>
<keyword evidence="3 9" id="KW-1015">Disulfide bond</keyword>
<comment type="subunit">
    <text evidence="7">Interacts with LGALS1 and laminin.</text>
</comment>
<dbReference type="InterPro" id="IPR001190">
    <property type="entry name" value="SRCR"/>
</dbReference>
<dbReference type="PRINTS" id="PR00258">
    <property type="entry name" value="SPERACTRCPTR"/>
</dbReference>
<evidence type="ECO:0000256" key="1">
    <source>
        <dbReference type="ARBA" id="ARBA00022729"/>
    </source>
</evidence>
<accession>A0A8J9ZCL7</accession>
<feature type="domain" description="SRCR" evidence="13">
    <location>
        <begin position="869"/>
        <end position="969"/>
    </location>
</feature>
<dbReference type="PROSITE" id="PS50287">
    <property type="entry name" value="SRCR_2"/>
    <property type="match status" value="4"/>
</dbReference>
<feature type="domain" description="Fibrinogen C-terminal" evidence="14">
    <location>
        <begin position="1070"/>
        <end position="1287"/>
    </location>
</feature>
<dbReference type="PANTHER" id="PTHR48071">
    <property type="entry name" value="SRCR DOMAIN-CONTAINING PROTEIN"/>
    <property type="match status" value="1"/>
</dbReference>
<feature type="domain" description="SRCR" evidence="13">
    <location>
        <begin position="657"/>
        <end position="758"/>
    </location>
</feature>
<sequence>MAGVLLLAVFLLSDSLPAQAQDTRTDQAGSVLREYVDKGYCTYTYVVPPGSRAGSCTPPGIESQVAETKEETARLKKQVDRLSSFVETLMSQQSDLASKVDSLEHQTTTQQGQMDSLSYQLLNERVRSAQLEQNLTQKLQEQKIRLITQGQSLSDKLSEERIRSAKMEQNLTQELQEQKTSQQNQIDRVSNQLLNERLRSAQLEQNLTQELQEQKTSQQDQIDRLSNQLLNERTRSEKMEQNLTQELQEQKISQQDQIDSLSNQLSNDRLMSSQVKQNLTRKLQEQHARLQTQEQNLLDKLSEERVRSNQLEKNLTQALLVQELEFGSRLDSLTGRLSDEKTSAQLEQNLTRTIIAQETTFISLLDSLSGQLSNANIKSAQLEQNLTQELQEQETRFQGHMQSWRGELEHNLTQTLLDQESNFIFRLDRLSAQLSGEIVKRAQLGHNLTRELQDQKTRLQALVDLSNQLSEEGVRSNQLEKNLTQMLMAQESLLLSMVDNLSAQILEEAKQNRGLALNLTRVELELDNLTITVREHGGIINQGVKCYFEKPGPEVNALTTDAVSPTKSLPTSVAVTTIAAPSTDSASGYTAVEATTVKTSPNQAGSTAGASTEISKPLVSTLCLETSAAPRLSQTTQSSSTSAGAPDSTGPADGIQVRLADGSIPVEGRVEVRNGTGQWGSACDDRWDLKDAHVVCRQLGFGTALEVKLAGHFGEGSGNVWLDEVACGGNETNLGDCPADSWGRSDCSHKEDAGVVCGGEAALRLVGGLAPWKGRLQIRPWGALEWGAVCNSSWTEAEAGFVCRQLGHTGGVTSAGQAHIGEGSEKIWLGDVTCSGEETNILSCGFTWEPSDCDHSWDVQLICTGAVSVRLTGSRSPLQGRVEVKPGDLEWGTICDAGFDDRDALVVCRQLGYRGGVAMAGGDFGEGTGNIWLRNLNCFGNESSLEGCQIENISNRDCDHRHDVGVVCKGDVSVRLTGGQSTPEGRVEVRPGNGDWGTICDDGFDDRDAQVVCRQLGYYTGIAKVGGVYPEGTGNIWLDNLSCSGNESSVADCQINRWGEHDCTHKEDAGVVCVLASDCIDHFALGQTTSGVYNIRVHYSDVEVYCDMDTAEGGWTVIQRRQDGSVPFNRNWEEYKQGFGNMNGEYWLGNENIHLLTNQKNYRLRVDLLDWDGDSRFAEYSSLSVSGESDQYRLDIAGYSGTAGDSMASNNGQRFSTVDRDNDGHGVHCAQYYGQGGWWLGRCSYSYLNSRYLGNCGNSCPYQQGVVWAYWRGFYYSLKSVSMKIRP</sequence>
<proteinExistence type="predicted"/>
<dbReference type="EMBL" id="OV696703">
    <property type="protein sequence ID" value="CAH1251214.1"/>
    <property type="molecule type" value="Genomic_DNA"/>
</dbReference>
<evidence type="ECO:0000256" key="4">
    <source>
        <dbReference type="ARBA" id="ARBA00023170"/>
    </source>
</evidence>
<dbReference type="SUPFAM" id="SSF56496">
    <property type="entry name" value="Fibrinogen C-terminal domain-like"/>
    <property type="match status" value="1"/>
</dbReference>
<dbReference type="Proteomes" id="UP000838412">
    <property type="component" value="Chromosome 18"/>
</dbReference>